<protein>
    <recommendedName>
        <fullName evidence="7">ESX secretion-associated protein EspG</fullName>
    </recommendedName>
</protein>
<dbReference type="AlphaFoldDB" id="A0A3M2L4J0"/>
<dbReference type="EMBL" id="RFFH01000008">
    <property type="protein sequence ID" value="RMI30795.1"/>
    <property type="molecule type" value="Genomic_DNA"/>
</dbReference>
<organism evidence="5 6">
    <name type="scientific">Nocardia stercoris</name>
    <dbReference type="NCBI Taxonomy" id="2483361"/>
    <lineage>
        <taxon>Bacteria</taxon>
        <taxon>Bacillati</taxon>
        <taxon>Actinomycetota</taxon>
        <taxon>Actinomycetes</taxon>
        <taxon>Mycobacteriales</taxon>
        <taxon>Nocardiaceae</taxon>
        <taxon>Nocardia</taxon>
    </lineage>
</organism>
<dbReference type="Pfam" id="PF14011">
    <property type="entry name" value="ESX-1_EspG"/>
    <property type="match status" value="1"/>
</dbReference>
<accession>A0A3M2L4J0</accession>
<sequence>MREFTPDEFLHVWSETGLDRYPAPLVLRGSTPLQADRDRLAAELHTRLPLGGDPDLTRILRAAADPDSVVTLTGHTARPMRVYAAVTAGFGVVLAQRSTADPVYGGNVLVETGPAGIIPKIFTTIAGGPVRAGRGAALVENVDRMRAEEEAGWAGIRETTGQRMRRLITGPRDGLGCVEVRHRVRSEHPHTTLQLHWIDVPGDGRYTLRALHHELHVTPCDEPTLRREIARLIHDEPEPDW</sequence>
<evidence type="ECO:0008006" key="7">
    <source>
        <dbReference type="Google" id="ProtNLM"/>
    </source>
</evidence>
<comment type="subcellular location">
    <subcellularLocation>
        <location evidence="1">Cytoplasm</location>
    </subcellularLocation>
</comment>
<dbReference type="RefSeq" id="WP_122189463.1">
    <property type="nucleotide sequence ID" value="NZ_RFFH01000008.1"/>
</dbReference>
<evidence type="ECO:0000256" key="2">
    <source>
        <dbReference type="ARBA" id="ARBA00006411"/>
    </source>
</evidence>
<keyword evidence="3" id="KW-0963">Cytoplasm</keyword>
<evidence type="ECO:0000256" key="1">
    <source>
        <dbReference type="ARBA" id="ARBA00004496"/>
    </source>
</evidence>
<comment type="similarity">
    <text evidence="2">Belongs to the EspG family.</text>
</comment>
<dbReference type="InterPro" id="IPR025734">
    <property type="entry name" value="EspG"/>
</dbReference>
<keyword evidence="6" id="KW-1185">Reference proteome</keyword>
<proteinExistence type="inferred from homology"/>
<dbReference type="OrthoDB" id="4532341at2"/>
<keyword evidence="4" id="KW-0143">Chaperone</keyword>
<reference evidence="5 6" key="1">
    <citation type="submission" date="2018-10" db="EMBL/GenBank/DDBJ databases">
        <title>Isolation from cow dung.</title>
        <authorList>
            <person name="Ling L."/>
        </authorList>
    </citation>
    <scope>NUCLEOTIDE SEQUENCE [LARGE SCALE GENOMIC DNA]</scope>
    <source>
        <strain evidence="5 6">NEAU-LL90</strain>
    </source>
</reference>
<comment type="caution">
    <text evidence="5">The sequence shown here is derived from an EMBL/GenBank/DDBJ whole genome shotgun (WGS) entry which is preliminary data.</text>
</comment>
<evidence type="ECO:0000256" key="3">
    <source>
        <dbReference type="ARBA" id="ARBA00022490"/>
    </source>
</evidence>
<evidence type="ECO:0000313" key="6">
    <source>
        <dbReference type="Proteomes" id="UP000279275"/>
    </source>
</evidence>
<evidence type="ECO:0000256" key="4">
    <source>
        <dbReference type="ARBA" id="ARBA00023186"/>
    </source>
</evidence>
<gene>
    <name evidence="5" type="ORF">EBN03_19210</name>
</gene>
<name>A0A3M2L4J0_9NOCA</name>
<dbReference type="Proteomes" id="UP000279275">
    <property type="component" value="Unassembled WGS sequence"/>
</dbReference>
<evidence type="ECO:0000313" key="5">
    <source>
        <dbReference type="EMBL" id="RMI30795.1"/>
    </source>
</evidence>